<reference evidence="1 2" key="1">
    <citation type="journal article" date="2021" name="J. Hered.">
        <title>A chromosome-level genome assembly of the parasitoid wasp, Cotesia glomerata (Hymenoptera: Braconidae).</title>
        <authorList>
            <person name="Pinto B.J."/>
            <person name="Weis J.J."/>
            <person name="Gamble T."/>
            <person name="Ode P.J."/>
            <person name="Paul R."/>
            <person name="Zaspel J.M."/>
        </authorList>
    </citation>
    <scope>NUCLEOTIDE SEQUENCE [LARGE SCALE GENOMIC DNA]</scope>
    <source>
        <strain evidence="1">CgM1</strain>
    </source>
</reference>
<protein>
    <submittedName>
        <fullName evidence="1">Uncharacterized protein</fullName>
    </submittedName>
</protein>
<dbReference type="Proteomes" id="UP000826195">
    <property type="component" value="Unassembled WGS sequence"/>
</dbReference>
<accession>A0AAV7IE28</accession>
<comment type="caution">
    <text evidence="1">The sequence shown here is derived from an EMBL/GenBank/DDBJ whole genome shotgun (WGS) entry which is preliminary data.</text>
</comment>
<name>A0AAV7IE28_COTGL</name>
<evidence type="ECO:0000313" key="1">
    <source>
        <dbReference type="EMBL" id="KAH0558268.1"/>
    </source>
</evidence>
<sequence>MHGRETHAWSALAEAARVNLYTYIPRKIQELCLRVMVECSSTTMREYRWYCSFSSVPGVVAGCDPTAVRYANGPLSSTKPPRTHPVLATMPTPWNAITNRSPEVNFSTRYQIPFMLCQFEEFEELRHDNSSNFEGILIKVKKVMFGPILKA</sequence>
<dbReference type="EMBL" id="JAHXZJ010000747">
    <property type="protein sequence ID" value="KAH0558268.1"/>
    <property type="molecule type" value="Genomic_DNA"/>
</dbReference>
<organism evidence="1 2">
    <name type="scientific">Cotesia glomerata</name>
    <name type="common">Lepidopteran parasitic wasp</name>
    <name type="synonym">Apanteles glomeratus</name>
    <dbReference type="NCBI Taxonomy" id="32391"/>
    <lineage>
        <taxon>Eukaryota</taxon>
        <taxon>Metazoa</taxon>
        <taxon>Ecdysozoa</taxon>
        <taxon>Arthropoda</taxon>
        <taxon>Hexapoda</taxon>
        <taxon>Insecta</taxon>
        <taxon>Pterygota</taxon>
        <taxon>Neoptera</taxon>
        <taxon>Endopterygota</taxon>
        <taxon>Hymenoptera</taxon>
        <taxon>Apocrita</taxon>
        <taxon>Ichneumonoidea</taxon>
        <taxon>Braconidae</taxon>
        <taxon>Microgastrinae</taxon>
        <taxon>Cotesia</taxon>
    </lineage>
</organism>
<proteinExistence type="predicted"/>
<keyword evidence="2" id="KW-1185">Reference proteome</keyword>
<evidence type="ECO:0000313" key="2">
    <source>
        <dbReference type="Proteomes" id="UP000826195"/>
    </source>
</evidence>
<dbReference type="AlphaFoldDB" id="A0AAV7IE28"/>
<gene>
    <name evidence="1" type="ORF">KQX54_015324</name>
</gene>